<organism evidence="1 2">
    <name type="scientific">Liparis tanakae</name>
    <name type="common">Tanaka's snailfish</name>
    <dbReference type="NCBI Taxonomy" id="230148"/>
    <lineage>
        <taxon>Eukaryota</taxon>
        <taxon>Metazoa</taxon>
        <taxon>Chordata</taxon>
        <taxon>Craniata</taxon>
        <taxon>Vertebrata</taxon>
        <taxon>Euteleostomi</taxon>
        <taxon>Actinopterygii</taxon>
        <taxon>Neopterygii</taxon>
        <taxon>Teleostei</taxon>
        <taxon>Neoteleostei</taxon>
        <taxon>Acanthomorphata</taxon>
        <taxon>Eupercaria</taxon>
        <taxon>Perciformes</taxon>
        <taxon>Cottioidei</taxon>
        <taxon>Cottales</taxon>
        <taxon>Liparidae</taxon>
        <taxon>Liparis</taxon>
    </lineage>
</organism>
<dbReference type="EMBL" id="SRLO01000152">
    <property type="protein sequence ID" value="TNN71298.1"/>
    <property type="molecule type" value="Genomic_DNA"/>
</dbReference>
<comment type="caution">
    <text evidence="1">The sequence shown here is derived from an EMBL/GenBank/DDBJ whole genome shotgun (WGS) entry which is preliminary data.</text>
</comment>
<keyword evidence="2" id="KW-1185">Reference proteome</keyword>
<dbReference type="Proteomes" id="UP000314294">
    <property type="component" value="Unassembled WGS sequence"/>
</dbReference>
<proteinExistence type="predicted"/>
<evidence type="ECO:0000313" key="1">
    <source>
        <dbReference type="EMBL" id="TNN71298.1"/>
    </source>
</evidence>
<name>A0A4Z2I080_9TELE</name>
<evidence type="ECO:0000313" key="2">
    <source>
        <dbReference type="Proteomes" id="UP000314294"/>
    </source>
</evidence>
<reference evidence="1 2" key="1">
    <citation type="submission" date="2019-03" db="EMBL/GenBank/DDBJ databases">
        <title>First draft genome of Liparis tanakae, snailfish: a comprehensive survey of snailfish specific genes.</title>
        <authorList>
            <person name="Kim W."/>
            <person name="Song I."/>
            <person name="Jeong J.-H."/>
            <person name="Kim D."/>
            <person name="Kim S."/>
            <person name="Ryu S."/>
            <person name="Song J.Y."/>
            <person name="Lee S.K."/>
        </authorList>
    </citation>
    <scope>NUCLEOTIDE SEQUENCE [LARGE SCALE GENOMIC DNA]</scope>
    <source>
        <tissue evidence="1">Muscle</tissue>
    </source>
</reference>
<protein>
    <submittedName>
        <fullName evidence="1">Uncharacterized protein</fullName>
    </submittedName>
</protein>
<gene>
    <name evidence="1" type="ORF">EYF80_018500</name>
</gene>
<dbReference type="AlphaFoldDB" id="A0A4Z2I080"/>
<accession>A0A4Z2I080</accession>
<sequence length="95" mass="10396">MAAEEERVETEYAADAPGNAICGWICKGCMPHTPVWNCLGDKALSTMALWPPALPNSSQQAYRYVQKNWSSGFTACSDLGKPKTLTMNCFFTTLA</sequence>